<feature type="non-terminal residue" evidence="2">
    <location>
        <position position="1"/>
    </location>
</feature>
<gene>
    <name evidence="2" type="primary">SPOSA6832_03499</name>
</gene>
<evidence type="ECO:0000256" key="1">
    <source>
        <dbReference type="SAM" id="MobiDB-lite"/>
    </source>
</evidence>
<dbReference type="EMBL" id="CENE01000017">
    <property type="protein sequence ID" value="CEQ41733.1"/>
    <property type="molecule type" value="Genomic_DNA"/>
</dbReference>
<sequence length="130" mass="14144">MAHELSVEGDKVIERDEHGNLIGEKNYEAVHRGYLAATHNPRVGSEAKHSAEKILHDLEAAHGGDVVAEEAQKTQHAAPAADAEGGGEVHRHRVIGGLKATLHRDDRSDEAKQHARDKLREMGVDLAESE</sequence>
<evidence type="ECO:0000313" key="2">
    <source>
        <dbReference type="EMBL" id="CEQ41733.1"/>
    </source>
</evidence>
<dbReference type="AlphaFoldDB" id="A0A0D6EPL9"/>
<dbReference type="Proteomes" id="UP000243876">
    <property type="component" value="Unassembled WGS sequence"/>
</dbReference>
<reference evidence="3" key="1">
    <citation type="submission" date="2015-02" db="EMBL/GenBank/DDBJ databases">
        <authorList>
            <person name="Gon?alves P."/>
        </authorList>
    </citation>
    <scope>NUCLEOTIDE SEQUENCE [LARGE SCALE GENOMIC DNA]</scope>
</reference>
<accession>A0A0D6EPL9</accession>
<dbReference type="PANTHER" id="PTHR36576">
    <property type="entry name" value="UPF0654 PROTEIN C11D3.01C-RELATED"/>
    <property type="match status" value="1"/>
</dbReference>
<dbReference type="Pfam" id="PF10346">
    <property type="entry name" value="Con-6"/>
    <property type="match status" value="2"/>
</dbReference>
<keyword evidence="3" id="KW-1185">Reference proteome</keyword>
<name>A0A0D6EPL9_SPOSA</name>
<organism evidence="2 3">
    <name type="scientific">Sporidiobolus salmonicolor</name>
    <name type="common">Yeast-like fungus</name>
    <name type="synonym">Sporobolomyces salmonicolor</name>
    <dbReference type="NCBI Taxonomy" id="5005"/>
    <lineage>
        <taxon>Eukaryota</taxon>
        <taxon>Fungi</taxon>
        <taxon>Dikarya</taxon>
        <taxon>Basidiomycota</taxon>
        <taxon>Pucciniomycotina</taxon>
        <taxon>Microbotryomycetes</taxon>
        <taxon>Sporidiobolales</taxon>
        <taxon>Sporidiobolaceae</taxon>
        <taxon>Sporobolomyces</taxon>
    </lineage>
</organism>
<feature type="region of interest" description="Disordered" evidence="1">
    <location>
        <begin position="70"/>
        <end position="130"/>
    </location>
</feature>
<protein>
    <submittedName>
        <fullName evidence="2">SPOSA6832_03499-mRNA-1:cds</fullName>
    </submittedName>
</protein>
<feature type="compositionally biased region" description="Basic and acidic residues" evidence="1">
    <location>
        <begin position="102"/>
        <end position="123"/>
    </location>
</feature>
<dbReference type="InterPro" id="IPR018824">
    <property type="entry name" value="Conidiation-specific_6"/>
</dbReference>
<dbReference type="GO" id="GO:0005737">
    <property type="term" value="C:cytoplasm"/>
    <property type="evidence" value="ECO:0007669"/>
    <property type="project" value="TreeGrafter"/>
</dbReference>
<proteinExistence type="predicted"/>
<dbReference type="OrthoDB" id="5419162at2759"/>
<dbReference type="PANTHER" id="PTHR36576:SF2">
    <property type="entry name" value="PROTEIN CON-6, PUTATIVE (AFU_ORTHOLOGUE AFUA_4G03615)-RELATED"/>
    <property type="match status" value="1"/>
</dbReference>
<dbReference type="InterPro" id="IPR052670">
    <property type="entry name" value="UPF0654_domain"/>
</dbReference>
<evidence type="ECO:0000313" key="3">
    <source>
        <dbReference type="Proteomes" id="UP000243876"/>
    </source>
</evidence>